<evidence type="ECO:0000313" key="1">
    <source>
        <dbReference type="EMBL" id="SFP86710.1"/>
    </source>
</evidence>
<dbReference type="GO" id="GO:0019441">
    <property type="term" value="P:L-tryptophan catabolic process to kynurenine"/>
    <property type="evidence" value="ECO:0007669"/>
    <property type="project" value="InterPro"/>
</dbReference>
<dbReference type="AlphaFoldDB" id="A0A1I5TUG2"/>
<dbReference type="GO" id="GO:0004061">
    <property type="term" value="F:arylformamidase activity"/>
    <property type="evidence" value="ECO:0007669"/>
    <property type="project" value="InterPro"/>
</dbReference>
<name>A0A1I5TUG2_9ACTN</name>
<dbReference type="Proteomes" id="UP000183413">
    <property type="component" value="Unassembled WGS sequence"/>
</dbReference>
<dbReference type="eggNOG" id="COG1878">
    <property type="taxonomic scope" value="Bacteria"/>
</dbReference>
<dbReference type="PANTHER" id="PTHR34861">
    <property type="match status" value="1"/>
</dbReference>
<dbReference type="EMBL" id="FOVH01000018">
    <property type="protein sequence ID" value="SFP86710.1"/>
    <property type="molecule type" value="Genomic_DNA"/>
</dbReference>
<gene>
    <name evidence="1" type="ORF">SAMN04489713_118135</name>
</gene>
<dbReference type="Pfam" id="PF04199">
    <property type="entry name" value="Cyclase"/>
    <property type="match status" value="1"/>
</dbReference>
<proteinExistence type="predicted"/>
<dbReference type="Gene3D" id="3.50.30.50">
    <property type="entry name" value="Putative cyclase"/>
    <property type="match status" value="1"/>
</dbReference>
<sequence length="302" mass="31634">METFWPGITANWGRWGHGDERGTLNLAGPDRVRAAAATVRSGRALSLARPFRTGTPAYYPQAGDTAFEHRMITWWGSNAGGDVQAASDRVSSECHGLEITHMDALSHIAHRGRGYGGREFAEIAGPEGVAGCDITSAAPVVTRAVLADVPRLHGVDHLPAGTAVGYDDLAAAAPGLEPGDALLVRTGRWSAPAPREEGEEGDRYGRLSGLHPDALRFVQERDAAVVGTDGPGDAFPVPVAECRLPVHVLALVYLGVHLVHSMALDELAEALAAEDRTAFMLTLAPLAVPGGTGSPITPVAVL</sequence>
<organism evidence="1 2">
    <name type="scientific">Actinomadura madurae</name>
    <dbReference type="NCBI Taxonomy" id="1993"/>
    <lineage>
        <taxon>Bacteria</taxon>
        <taxon>Bacillati</taxon>
        <taxon>Actinomycetota</taxon>
        <taxon>Actinomycetes</taxon>
        <taxon>Streptosporangiales</taxon>
        <taxon>Thermomonosporaceae</taxon>
        <taxon>Actinomadura</taxon>
    </lineage>
</organism>
<reference evidence="1 2" key="1">
    <citation type="submission" date="2016-10" db="EMBL/GenBank/DDBJ databases">
        <authorList>
            <person name="de Groot N.N."/>
        </authorList>
    </citation>
    <scope>NUCLEOTIDE SEQUENCE [LARGE SCALE GENOMIC DNA]</scope>
    <source>
        <strain evidence="1 2">DSM 43067</strain>
    </source>
</reference>
<dbReference type="SUPFAM" id="SSF102198">
    <property type="entry name" value="Putative cyclase"/>
    <property type="match status" value="1"/>
</dbReference>
<dbReference type="STRING" id="1993.SAMN04489713_118135"/>
<dbReference type="InParanoid" id="A0A1I5TUG2"/>
<accession>A0A1I5TUG2</accession>
<protein>
    <submittedName>
        <fullName evidence="1">Kynurenine formamidase</fullName>
    </submittedName>
</protein>
<keyword evidence="2" id="KW-1185">Reference proteome</keyword>
<dbReference type="InterPro" id="IPR037175">
    <property type="entry name" value="KFase_sf"/>
</dbReference>
<evidence type="ECO:0000313" key="2">
    <source>
        <dbReference type="Proteomes" id="UP000183413"/>
    </source>
</evidence>
<dbReference type="InterPro" id="IPR007325">
    <property type="entry name" value="KFase/CYL"/>
</dbReference>